<accession>A0AAJ7BZV3</accession>
<evidence type="ECO:0000313" key="3">
    <source>
        <dbReference type="RefSeq" id="XP_015598537.1"/>
    </source>
</evidence>
<dbReference type="KEGG" id="ccin:107269328"/>
<dbReference type="Proteomes" id="UP000694920">
    <property type="component" value="Unplaced"/>
</dbReference>
<evidence type="ECO:0000313" key="4">
    <source>
        <dbReference type="RefSeq" id="XP_015598539.1"/>
    </source>
</evidence>
<name>A0AAJ7BZV3_CEPCN</name>
<dbReference type="RefSeq" id="XP_015598537.1">
    <property type="nucleotide sequence ID" value="XM_015743051.2"/>
</dbReference>
<gene>
    <name evidence="3 4" type="primary">LOC107269328</name>
</gene>
<feature type="compositionally biased region" description="Polar residues" evidence="1">
    <location>
        <begin position="21"/>
        <end position="33"/>
    </location>
</feature>
<protein>
    <submittedName>
        <fullName evidence="3 4">Uncharacterized protein LOC107269328</fullName>
    </submittedName>
</protein>
<reference evidence="3 4" key="1">
    <citation type="submission" date="2025-04" db="UniProtKB">
        <authorList>
            <consortium name="RefSeq"/>
        </authorList>
    </citation>
    <scope>IDENTIFICATION</scope>
</reference>
<dbReference type="RefSeq" id="XP_015598539.1">
    <property type="nucleotide sequence ID" value="XM_015743053.2"/>
</dbReference>
<evidence type="ECO:0000256" key="1">
    <source>
        <dbReference type="SAM" id="MobiDB-lite"/>
    </source>
</evidence>
<evidence type="ECO:0000313" key="2">
    <source>
        <dbReference type="Proteomes" id="UP000694920"/>
    </source>
</evidence>
<dbReference type="GeneID" id="107269328"/>
<organism evidence="2 4">
    <name type="scientific">Cephus cinctus</name>
    <name type="common">Wheat stem sawfly</name>
    <dbReference type="NCBI Taxonomy" id="211228"/>
    <lineage>
        <taxon>Eukaryota</taxon>
        <taxon>Metazoa</taxon>
        <taxon>Ecdysozoa</taxon>
        <taxon>Arthropoda</taxon>
        <taxon>Hexapoda</taxon>
        <taxon>Insecta</taxon>
        <taxon>Pterygota</taxon>
        <taxon>Neoptera</taxon>
        <taxon>Endopterygota</taxon>
        <taxon>Hymenoptera</taxon>
        <taxon>Cephoidea</taxon>
        <taxon>Cephidae</taxon>
        <taxon>Cephus</taxon>
    </lineage>
</organism>
<sequence>MAPVLMPLASSSMRSVELKQQCESPPVNLTTSTKRARDEEGADASAVHKKRKVMFPDGTCVMMPLQSSSSETSSEENTAAETKIKQLTENNKELARKVKSLKQVVRRRDWKIKNMTELFETLKQKNLIDDDLLIMLNNQFNGTPLAIFTNEEHFKATSFLLNQKLDVH</sequence>
<keyword evidence="2" id="KW-1185">Reference proteome</keyword>
<feature type="region of interest" description="Disordered" evidence="1">
    <location>
        <begin position="1"/>
        <end position="47"/>
    </location>
</feature>
<proteinExistence type="predicted"/>
<dbReference type="AlphaFoldDB" id="A0AAJ7BZV3"/>
<feature type="region of interest" description="Disordered" evidence="1">
    <location>
        <begin position="64"/>
        <end position="89"/>
    </location>
</feature>
<feature type="compositionally biased region" description="Low complexity" evidence="1">
    <location>
        <begin position="67"/>
        <end position="81"/>
    </location>
</feature>